<dbReference type="EMBL" id="CM044705">
    <property type="protein sequence ID" value="KAI5661216.1"/>
    <property type="molecule type" value="Genomic_DNA"/>
</dbReference>
<protein>
    <submittedName>
        <fullName evidence="1">Uncharacterized protein</fullName>
    </submittedName>
</protein>
<organism evidence="1 2">
    <name type="scientific">Catharanthus roseus</name>
    <name type="common">Madagascar periwinkle</name>
    <name type="synonym">Vinca rosea</name>
    <dbReference type="NCBI Taxonomy" id="4058"/>
    <lineage>
        <taxon>Eukaryota</taxon>
        <taxon>Viridiplantae</taxon>
        <taxon>Streptophyta</taxon>
        <taxon>Embryophyta</taxon>
        <taxon>Tracheophyta</taxon>
        <taxon>Spermatophyta</taxon>
        <taxon>Magnoliopsida</taxon>
        <taxon>eudicotyledons</taxon>
        <taxon>Gunneridae</taxon>
        <taxon>Pentapetalae</taxon>
        <taxon>asterids</taxon>
        <taxon>lamiids</taxon>
        <taxon>Gentianales</taxon>
        <taxon>Apocynaceae</taxon>
        <taxon>Rauvolfioideae</taxon>
        <taxon>Vinceae</taxon>
        <taxon>Catharanthinae</taxon>
        <taxon>Catharanthus</taxon>
    </lineage>
</organism>
<proteinExistence type="predicted"/>
<evidence type="ECO:0000313" key="2">
    <source>
        <dbReference type="Proteomes" id="UP001060085"/>
    </source>
</evidence>
<name>A0ACC0AP10_CATRO</name>
<keyword evidence="2" id="KW-1185">Reference proteome</keyword>
<sequence>MTKAKQMNGHRADERSSSSGSATSRRRTCNGERRRPARNRVTENDGRLREKSSGSAARKKAREVERVQVELKETEMKRRSKEGRRRDCTRMEEARAIEREKTYSPTEAHHHWVIKRKNWASISCCIAVHHLVLETASEYLVDCGSVATDARKYRCE</sequence>
<accession>A0ACC0AP10</accession>
<dbReference type="Proteomes" id="UP001060085">
    <property type="component" value="Linkage Group LG05"/>
</dbReference>
<reference evidence="2" key="1">
    <citation type="journal article" date="2023" name="Nat. Plants">
        <title>Single-cell RNA sequencing provides a high-resolution roadmap for understanding the multicellular compartmentation of specialized metabolism.</title>
        <authorList>
            <person name="Sun S."/>
            <person name="Shen X."/>
            <person name="Li Y."/>
            <person name="Li Y."/>
            <person name="Wang S."/>
            <person name="Li R."/>
            <person name="Zhang H."/>
            <person name="Shen G."/>
            <person name="Guo B."/>
            <person name="Wei J."/>
            <person name="Xu J."/>
            <person name="St-Pierre B."/>
            <person name="Chen S."/>
            <person name="Sun C."/>
        </authorList>
    </citation>
    <scope>NUCLEOTIDE SEQUENCE [LARGE SCALE GENOMIC DNA]</scope>
</reference>
<comment type="caution">
    <text evidence="1">The sequence shown here is derived from an EMBL/GenBank/DDBJ whole genome shotgun (WGS) entry which is preliminary data.</text>
</comment>
<evidence type="ECO:0000313" key="1">
    <source>
        <dbReference type="EMBL" id="KAI5661216.1"/>
    </source>
</evidence>
<gene>
    <name evidence="1" type="ORF">M9H77_20539</name>
</gene>